<evidence type="ECO:0000313" key="16">
    <source>
        <dbReference type="Proteomes" id="UP000638014"/>
    </source>
</evidence>
<dbReference type="Gene3D" id="3.40.50.720">
    <property type="entry name" value="NAD(P)-binding Rossmann-like Domain"/>
    <property type="match status" value="1"/>
</dbReference>
<evidence type="ECO:0000259" key="12">
    <source>
        <dbReference type="Pfam" id="PF07055"/>
    </source>
</evidence>
<sequence length="397" mass="43580">MIIKPRVRGFICINAHPVGCAENVKQQIEYTRQQPAITDGPKRVLVIGASTGYGLASRITASFGGSEAKTIGVFFEKPPTEKKCASAGYYNSAAFHAAADEAGIYAKSINGDAFSDAIKQQTIDLIKKDLGQVDMVVYSLASPRRTDPVSGETFTSVLKPIGEGYTARTLDTSKEVIHEVSVEPANEQEIADTVKVMGGEDWQRWIDMMAEAGVLADNARTVAYSYIGKELTWPIYGHATIGRAKEDLDRAVSEMNKQYGDKGIKANVAVLKALVTQASSAIPIMPLYISLLYKVMKEQGTHEGCIEQISGLFNQLYLSEEILDEANRIRVDGKELDDSVQQAVTDLWPQVETDNIFELTDYAGYKSDFLKLFGFDFDNVDYEADVSPLVDLPLEGE</sequence>
<feature type="binding site" evidence="11">
    <location>
        <position position="245"/>
    </location>
    <ligand>
        <name>NAD(+)</name>
        <dbReference type="ChEBI" id="CHEBI:57540"/>
    </ligand>
</feature>
<evidence type="ECO:0000256" key="5">
    <source>
        <dbReference type="ARBA" id="ARBA00023027"/>
    </source>
</evidence>
<keyword evidence="5 11" id="KW-0520">NAD</keyword>
<gene>
    <name evidence="11" type="primary">fabV</name>
    <name evidence="15" type="ORF">IC617_12335</name>
</gene>
<reference evidence="15" key="1">
    <citation type="submission" date="2020-09" db="EMBL/GenBank/DDBJ databases">
        <title>A novel bacterium of genus Neiella, isolated from South China Sea.</title>
        <authorList>
            <person name="Huang H."/>
            <person name="Mo K."/>
            <person name="Hu Y."/>
        </authorList>
    </citation>
    <scope>NUCLEOTIDE SEQUENCE</scope>
    <source>
        <strain evidence="15">HB171785</strain>
    </source>
</reference>
<comment type="catalytic activity">
    <reaction evidence="8">
        <text>a 2,3-saturated acyl-CoA + NAD(+) = a (2E)-enoyl-CoA + NADH + H(+)</text>
        <dbReference type="Rhea" id="RHEA:18177"/>
        <dbReference type="ChEBI" id="CHEBI:15378"/>
        <dbReference type="ChEBI" id="CHEBI:57540"/>
        <dbReference type="ChEBI" id="CHEBI:57945"/>
        <dbReference type="ChEBI" id="CHEBI:58856"/>
        <dbReference type="ChEBI" id="CHEBI:65111"/>
        <dbReference type="EC" id="1.3.1.44"/>
    </reaction>
</comment>
<feature type="binding site" evidence="11">
    <location>
        <begin position="48"/>
        <end position="53"/>
    </location>
    <ligand>
        <name>NAD(+)</name>
        <dbReference type="ChEBI" id="CHEBI:57540"/>
    </ligand>
</feature>
<dbReference type="EMBL" id="JACXAF010000015">
    <property type="protein sequence ID" value="MBD1390221.1"/>
    <property type="molecule type" value="Genomic_DNA"/>
</dbReference>
<evidence type="ECO:0000259" key="14">
    <source>
        <dbReference type="Pfam" id="PF12242"/>
    </source>
</evidence>
<evidence type="ECO:0000256" key="2">
    <source>
        <dbReference type="ARBA" id="ARBA00022516"/>
    </source>
</evidence>
<dbReference type="Pfam" id="PF12241">
    <property type="entry name" value="Enoyl_reductase"/>
    <property type="match status" value="1"/>
</dbReference>
<evidence type="ECO:0000256" key="6">
    <source>
        <dbReference type="ARBA" id="ARBA00023098"/>
    </source>
</evidence>
<evidence type="ECO:0000259" key="13">
    <source>
        <dbReference type="Pfam" id="PF12241"/>
    </source>
</evidence>
<keyword evidence="16" id="KW-1185">Reference proteome</keyword>
<evidence type="ECO:0000256" key="10">
    <source>
        <dbReference type="ARBA" id="ARBA00060887"/>
    </source>
</evidence>
<feature type="binding site" evidence="11">
    <location>
        <begin position="112"/>
        <end position="113"/>
    </location>
    <ligand>
        <name>NAD(+)</name>
        <dbReference type="ChEBI" id="CHEBI:57540"/>
    </ligand>
</feature>
<evidence type="ECO:0000256" key="9">
    <source>
        <dbReference type="ARBA" id="ARBA00048572"/>
    </source>
</evidence>
<evidence type="ECO:0000256" key="4">
    <source>
        <dbReference type="ARBA" id="ARBA00023002"/>
    </source>
</evidence>
<comment type="catalytic activity">
    <reaction evidence="9 11">
        <text>a 2,3-saturated acyl-[ACP] + NAD(+) = a (2E)-enoyl-[ACP] + NADH + H(+)</text>
        <dbReference type="Rhea" id="RHEA:10240"/>
        <dbReference type="Rhea" id="RHEA-COMP:9925"/>
        <dbReference type="Rhea" id="RHEA-COMP:9926"/>
        <dbReference type="ChEBI" id="CHEBI:15378"/>
        <dbReference type="ChEBI" id="CHEBI:57540"/>
        <dbReference type="ChEBI" id="CHEBI:57945"/>
        <dbReference type="ChEBI" id="CHEBI:78784"/>
        <dbReference type="ChEBI" id="CHEBI:78785"/>
        <dbReference type="EC" id="1.3.1.9"/>
    </reaction>
</comment>
<dbReference type="InterPro" id="IPR010758">
    <property type="entry name" value="Trans-2-enoyl-CoA_reductase"/>
</dbReference>
<name>A0A8J6QKX5_9GAMM</name>
<evidence type="ECO:0000256" key="11">
    <source>
        <dbReference type="HAMAP-Rule" id="MF_01838"/>
    </source>
</evidence>
<organism evidence="15 16">
    <name type="scientific">Neiella litorisoli</name>
    <dbReference type="NCBI Taxonomy" id="2771431"/>
    <lineage>
        <taxon>Bacteria</taxon>
        <taxon>Pseudomonadati</taxon>
        <taxon>Pseudomonadota</taxon>
        <taxon>Gammaproteobacteria</taxon>
        <taxon>Alteromonadales</taxon>
        <taxon>Echinimonadaceae</taxon>
        <taxon>Neiella</taxon>
    </lineage>
</organism>
<dbReference type="PANTHER" id="PTHR37480:SF1">
    <property type="entry name" value="ENOYL-[ACYL-CARRIER-PROTEIN] REDUCTASE [NADH]"/>
    <property type="match status" value="1"/>
</dbReference>
<feature type="active site" description="Proton donor" evidence="11">
    <location>
        <position position="236"/>
    </location>
</feature>
<dbReference type="AlphaFoldDB" id="A0A8J6QKX5"/>
<dbReference type="GO" id="GO:0004318">
    <property type="term" value="F:enoyl-[acyl-carrier-protein] reductase (NADH) activity"/>
    <property type="evidence" value="ECO:0007669"/>
    <property type="project" value="UniProtKB-UniRule"/>
</dbReference>
<feature type="binding site" evidence="11">
    <location>
        <begin position="274"/>
        <end position="276"/>
    </location>
    <ligand>
        <name>NAD(+)</name>
        <dbReference type="ChEBI" id="CHEBI:57540"/>
    </ligand>
</feature>
<keyword evidence="6 11" id="KW-0443">Lipid metabolism</keyword>
<comment type="function">
    <text evidence="11">Involved in the final reduction of the elongation cycle of fatty acid synthesis (FAS II). Catalyzes the reduction of a carbon-carbon double bond in an enoyl moiety that is covalently linked to an acyl carrier protein (ACP).</text>
</comment>
<feature type="binding site" evidence="11">
    <location>
        <begin position="75"/>
        <end position="76"/>
    </location>
    <ligand>
        <name>NAD(+)</name>
        <dbReference type="ChEBI" id="CHEBI:57540"/>
    </ligand>
</feature>
<dbReference type="Proteomes" id="UP000638014">
    <property type="component" value="Unassembled WGS sequence"/>
</dbReference>
<keyword evidence="2 11" id="KW-0444">Lipid biosynthesis</keyword>
<comment type="similarity">
    <text evidence="10 11">Belongs to the TER reductase family.</text>
</comment>
<dbReference type="FunFam" id="3.40.50.720:FF:000221">
    <property type="entry name" value="Enoyl-[acyl-carrier-protein] reductase [NADH]"/>
    <property type="match status" value="1"/>
</dbReference>
<evidence type="ECO:0000256" key="8">
    <source>
        <dbReference type="ARBA" id="ARBA00048302"/>
    </source>
</evidence>
<keyword evidence="3 11" id="KW-0276">Fatty acid metabolism</keyword>
<accession>A0A8J6QKX5</accession>
<comment type="subunit">
    <text evidence="1 11">Monomer.</text>
</comment>
<evidence type="ECO:0000256" key="3">
    <source>
        <dbReference type="ARBA" id="ARBA00022832"/>
    </source>
</evidence>
<feature type="site" description="Plays an important role in discriminating NADH against NADPH" evidence="11">
    <location>
        <position position="76"/>
    </location>
</feature>
<evidence type="ECO:0000256" key="7">
    <source>
        <dbReference type="ARBA" id="ARBA00023160"/>
    </source>
</evidence>
<evidence type="ECO:0000313" key="15">
    <source>
        <dbReference type="EMBL" id="MBD1390221.1"/>
    </source>
</evidence>
<feature type="domain" description="Trans-2-enoyl-CoA reductase catalytic" evidence="13">
    <location>
        <begin position="83"/>
        <end position="316"/>
    </location>
</feature>
<feature type="binding site" evidence="11">
    <location>
        <begin position="140"/>
        <end position="141"/>
    </location>
    <ligand>
        <name>NAD(+)</name>
        <dbReference type="ChEBI" id="CHEBI:57540"/>
    </ligand>
</feature>
<dbReference type="InterPro" id="IPR024906">
    <property type="entry name" value="Eno_Rdtase_FAD-bd_dom"/>
</dbReference>
<feature type="domain" description="Enoyl reductase FAD binding" evidence="12">
    <location>
        <begin position="323"/>
        <end position="386"/>
    </location>
</feature>
<proteinExistence type="inferred from homology"/>
<dbReference type="Pfam" id="PF07055">
    <property type="entry name" value="Eno-Rase_FAD_bd"/>
    <property type="match status" value="1"/>
</dbReference>
<dbReference type="GO" id="GO:0050343">
    <property type="term" value="F:trans-2-enoyl-CoA reductase (NADH) activity"/>
    <property type="evidence" value="ECO:0007669"/>
    <property type="project" value="UniProtKB-EC"/>
</dbReference>
<dbReference type="RefSeq" id="WP_191145289.1">
    <property type="nucleotide sequence ID" value="NZ_JACXAF010000015.1"/>
</dbReference>
<feature type="domain" description="Trans-2-enoyl-CoA reductase-like NAD(P)H binding" evidence="14">
    <location>
        <begin position="2"/>
        <end position="81"/>
    </location>
</feature>
<keyword evidence="4 11" id="KW-0560">Oxidoreductase</keyword>
<keyword evidence="7 11" id="KW-0275">Fatty acid biosynthesis</keyword>
<dbReference type="InterPro" id="IPR024910">
    <property type="entry name" value="Enoyl-CoA_Rdtase_cat_dom"/>
</dbReference>
<dbReference type="NCBIfam" id="NF010177">
    <property type="entry name" value="PRK13656.1"/>
    <property type="match status" value="1"/>
</dbReference>
<dbReference type="HAMAP" id="MF_01838">
    <property type="entry name" value="FabV_reductase"/>
    <property type="match status" value="1"/>
</dbReference>
<comment type="pathway">
    <text evidence="11">Lipid metabolism; fatty acid biosynthesis.</text>
</comment>
<dbReference type="GO" id="GO:0006633">
    <property type="term" value="P:fatty acid biosynthetic process"/>
    <property type="evidence" value="ECO:0007669"/>
    <property type="project" value="UniProtKB-UniRule"/>
</dbReference>
<dbReference type="NCBIfam" id="NF043048">
    <property type="entry name" value="EnoyACPredFabV"/>
    <property type="match status" value="1"/>
</dbReference>
<dbReference type="GO" id="GO:0051287">
    <property type="term" value="F:NAD binding"/>
    <property type="evidence" value="ECO:0007669"/>
    <property type="project" value="UniProtKB-UniRule"/>
</dbReference>
<feature type="binding site" evidence="11">
    <location>
        <position position="226"/>
    </location>
    <ligand>
        <name>substrate</name>
    </ligand>
</feature>
<dbReference type="UniPathway" id="UPA00094"/>
<protein>
    <recommendedName>
        <fullName evidence="11">Enoyl-[acyl-carrier-protein] reductase [NADH]</fullName>
        <shortName evidence="11">ENR</shortName>
        <ecNumber evidence="11">1.3.1.9</ecNumber>
    </recommendedName>
</protein>
<dbReference type="PANTHER" id="PTHR37480">
    <property type="entry name" value="ENOYL-[ACYL-CARRIER-PROTEIN] REDUCTASE [NADH]"/>
    <property type="match status" value="1"/>
</dbReference>
<comment type="caution">
    <text evidence="15">The sequence shown here is derived from an EMBL/GenBank/DDBJ whole genome shotgun (WGS) entry which is preliminary data.</text>
</comment>
<dbReference type="InterPro" id="IPR050048">
    <property type="entry name" value="FabV-like_NADH_b"/>
</dbReference>
<dbReference type="EC" id="1.3.1.9" evidence="11"/>
<dbReference type="Pfam" id="PF12242">
    <property type="entry name" value="Eno-Rase_NADH_b"/>
    <property type="match status" value="1"/>
</dbReference>
<evidence type="ECO:0000256" key="1">
    <source>
        <dbReference type="ARBA" id="ARBA00011245"/>
    </source>
</evidence>